<sequence length="273" mass="30656">MKEVKCLRSVGCVSAIGMGTWGMGGGFWTPDHSQDRAWVEALKLGIELGMTLIDTAEMYGGGHSEELVGEAIKGHKREDVFIVTKVWPNHAKYEEALRSIQASVKRLGTYADLILLHWPSDSVPICETVRAFEEAIDRGLTRFWGLSNFDVRGIEEARQCAKRYDIAAIENRYSLKYRADEASVIPYAQREGLLYLAYTPIEKGALASDTLLIELGRKYGKTPIQIALNWYIKLEPVVPIPKAGSVAHVQENAGAMGWRLSEDDWRRISEHFK</sequence>
<dbReference type="OrthoDB" id="275427at2157"/>
<dbReference type="CDD" id="cd19072">
    <property type="entry name" value="AKR_AKR3F1-like"/>
    <property type="match status" value="1"/>
</dbReference>
<dbReference type="Pfam" id="PF00248">
    <property type="entry name" value="Aldo_ket_red"/>
    <property type="match status" value="1"/>
</dbReference>
<dbReference type="EMBL" id="FN869859">
    <property type="protein sequence ID" value="CCC81486.1"/>
    <property type="molecule type" value="Genomic_DNA"/>
</dbReference>
<dbReference type="PaxDb" id="768679-TTX_0831"/>
<dbReference type="InterPro" id="IPR023210">
    <property type="entry name" value="NADP_OxRdtase_dom"/>
</dbReference>
<dbReference type="GO" id="GO:0016491">
    <property type="term" value="F:oxidoreductase activity"/>
    <property type="evidence" value="ECO:0007669"/>
    <property type="project" value="InterPro"/>
</dbReference>
<dbReference type="PATRIC" id="fig|768679.9.peg.840"/>
<dbReference type="Gene3D" id="3.20.20.100">
    <property type="entry name" value="NADP-dependent oxidoreductase domain"/>
    <property type="match status" value="1"/>
</dbReference>
<dbReference type="STRING" id="768679.TTX_0831"/>
<organism evidence="2 3">
    <name type="scientific">Thermoproteus tenax (strain ATCC 35583 / DSM 2078 / JCM 9277 / NBRC 100435 / Kra 1)</name>
    <dbReference type="NCBI Taxonomy" id="768679"/>
    <lineage>
        <taxon>Archaea</taxon>
        <taxon>Thermoproteota</taxon>
        <taxon>Thermoprotei</taxon>
        <taxon>Thermoproteales</taxon>
        <taxon>Thermoproteaceae</taxon>
        <taxon>Thermoproteus</taxon>
    </lineage>
</organism>
<accession>G4RPJ1</accession>
<dbReference type="Proteomes" id="UP000002654">
    <property type="component" value="Chromosome"/>
</dbReference>
<protein>
    <submittedName>
        <fullName evidence="2">Dehydrogenase, aldo/keto reductase family</fullName>
    </submittedName>
</protein>
<evidence type="ECO:0000259" key="1">
    <source>
        <dbReference type="Pfam" id="PF00248"/>
    </source>
</evidence>
<gene>
    <name evidence="2" type="ordered locus">TTX_0831</name>
</gene>
<dbReference type="PANTHER" id="PTHR43638">
    <property type="entry name" value="OXIDOREDUCTASE, ALDO/KETO REDUCTASE FAMILY PROTEIN"/>
    <property type="match status" value="1"/>
</dbReference>
<dbReference type="InterPro" id="IPR036812">
    <property type="entry name" value="NAD(P)_OxRdtase_dom_sf"/>
</dbReference>
<reference evidence="2 3" key="1">
    <citation type="journal article" date="2011" name="PLoS ONE">
        <title>The complete genome sequence of Thermoproteus tenax: a physiologically versatile member of the Crenarchaeota.</title>
        <authorList>
            <person name="Siebers B."/>
            <person name="Zaparty M."/>
            <person name="Raddatz G."/>
            <person name="Tjaden B."/>
            <person name="Albers S.V."/>
            <person name="Bell S.D."/>
            <person name="Blombach F."/>
            <person name="Kletzin A."/>
            <person name="Kyrpides N."/>
            <person name="Lanz C."/>
            <person name="Plagens A."/>
            <person name="Rampp M."/>
            <person name="Rosinus A."/>
            <person name="von Jan M."/>
            <person name="Makarova K.S."/>
            <person name="Klenk H.P."/>
            <person name="Schuster S.C."/>
            <person name="Hensel R."/>
        </authorList>
    </citation>
    <scope>NUCLEOTIDE SEQUENCE [LARGE SCALE GENOMIC DNA]</scope>
    <source>
        <strain evidence="3">ATCC 35583 / DSM 2078 / JCM 9277 / NBRC 100435 / Kra 1</strain>
    </source>
</reference>
<evidence type="ECO:0000313" key="2">
    <source>
        <dbReference type="EMBL" id="CCC81486.1"/>
    </source>
</evidence>
<dbReference type="GeneID" id="11261723"/>
<dbReference type="AlphaFoldDB" id="G4RPJ1"/>
<dbReference type="SUPFAM" id="SSF51430">
    <property type="entry name" value="NAD(P)-linked oxidoreductase"/>
    <property type="match status" value="1"/>
</dbReference>
<dbReference type="RefSeq" id="WP_014126742.1">
    <property type="nucleotide sequence ID" value="NC_016070.1"/>
</dbReference>
<evidence type="ECO:0000313" key="3">
    <source>
        <dbReference type="Proteomes" id="UP000002654"/>
    </source>
</evidence>
<proteinExistence type="predicted"/>
<dbReference type="HOGENOM" id="CLU_023205_2_3_2"/>
<dbReference type="PANTHER" id="PTHR43638:SF3">
    <property type="entry name" value="ALDEHYDE REDUCTASE"/>
    <property type="match status" value="1"/>
</dbReference>
<dbReference type="KEGG" id="ttn:TTX_0831"/>
<dbReference type="PRINTS" id="PR00069">
    <property type="entry name" value="ALDKETRDTASE"/>
</dbReference>
<name>G4RPJ1_THETK</name>
<dbReference type="eggNOG" id="arCOG01619">
    <property type="taxonomic scope" value="Archaea"/>
</dbReference>
<feature type="domain" description="NADP-dependent oxidoreductase" evidence="1">
    <location>
        <begin position="15"/>
        <end position="271"/>
    </location>
</feature>
<keyword evidence="3" id="KW-1185">Reference proteome</keyword>
<dbReference type="InterPro" id="IPR020471">
    <property type="entry name" value="AKR"/>
</dbReference>